<proteinExistence type="predicted"/>
<gene>
    <name evidence="1" type="ORF">ElyMa_001881500</name>
</gene>
<protein>
    <submittedName>
        <fullName evidence="1">Uncharacterized protein</fullName>
    </submittedName>
</protein>
<evidence type="ECO:0000313" key="1">
    <source>
        <dbReference type="EMBL" id="GFR62894.1"/>
    </source>
</evidence>
<name>A0AAV4EPR2_9GAST</name>
<keyword evidence="2" id="KW-1185">Reference proteome</keyword>
<sequence>MEYFGTYLFLPLKGVEEVMSSAQDNRNLRCLRPVNIVAEHVSGSGVTVPRSGAAPRLGQTGPGDICLSKD</sequence>
<accession>A0AAV4EPR2</accession>
<dbReference type="Proteomes" id="UP000762676">
    <property type="component" value="Unassembled WGS sequence"/>
</dbReference>
<reference evidence="1 2" key="1">
    <citation type="journal article" date="2021" name="Elife">
        <title>Chloroplast acquisition without the gene transfer in kleptoplastic sea slugs, Plakobranchus ocellatus.</title>
        <authorList>
            <person name="Maeda T."/>
            <person name="Takahashi S."/>
            <person name="Yoshida T."/>
            <person name="Shimamura S."/>
            <person name="Takaki Y."/>
            <person name="Nagai Y."/>
            <person name="Toyoda A."/>
            <person name="Suzuki Y."/>
            <person name="Arimoto A."/>
            <person name="Ishii H."/>
            <person name="Satoh N."/>
            <person name="Nishiyama T."/>
            <person name="Hasebe M."/>
            <person name="Maruyama T."/>
            <person name="Minagawa J."/>
            <person name="Obokata J."/>
            <person name="Shigenobu S."/>
        </authorList>
    </citation>
    <scope>NUCLEOTIDE SEQUENCE [LARGE SCALE GENOMIC DNA]</scope>
</reference>
<organism evidence="1 2">
    <name type="scientific">Elysia marginata</name>
    <dbReference type="NCBI Taxonomy" id="1093978"/>
    <lineage>
        <taxon>Eukaryota</taxon>
        <taxon>Metazoa</taxon>
        <taxon>Spiralia</taxon>
        <taxon>Lophotrochozoa</taxon>
        <taxon>Mollusca</taxon>
        <taxon>Gastropoda</taxon>
        <taxon>Heterobranchia</taxon>
        <taxon>Euthyneura</taxon>
        <taxon>Panpulmonata</taxon>
        <taxon>Sacoglossa</taxon>
        <taxon>Placobranchoidea</taxon>
        <taxon>Plakobranchidae</taxon>
        <taxon>Elysia</taxon>
    </lineage>
</organism>
<dbReference type="AlphaFoldDB" id="A0AAV4EPR2"/>
<evidence type="ECO:0000313" key="2">
    <source>
        <dbReference type="Proteomes" id="UP000762676"/>
    </source>
</evidence>
<comment type="caution">
    <text evidence="1">The sequence shown here is derived from an EMBL/GenBank/DDBJ whole genome shotgun (WGS) entry which is preliminary data.</text>
</comment>
<dbReference type="EMBL" id="BMAT01003821">
    <property type="protein sequence ID" value="GFR62894.1"/>
    <property type="molecule type" value="Genomic_DNA"/>
</dbReference>